<evidence type="ECO:0000256" key="1">
    <source>
        <dbReference type="SAM" id="MobiDB-lite"/>
    </source>
</evidence>
<dbReference type="EMBL" id="ABEU02000021">
    <property type="status" value="NOT_ANNOTATED_CDS"/>
    <property type="molecule type" value="Genomic_DNA"/>
</dbReference>
<sequence>MFLIPTHEVLVESSRGPYMVQKEPLSGGGTQRGEKGAVIGGREGHPRAESAAWATLLALALASHCRVTSSSIQSIVEIPQEESINPAEEEEEKKRKRRNQELTSIAVATPTQFNHQQFLVSNLFLLFTCPLDVDRTDRGLWRNSSPWTFLTNL</sequence>
<gene>
    <name evidence="2" type="primary">LOC112274545</name>
</gene>
<reference evidence="2" key="3">
    <citation type="submission" date="2020-12" db="UniProtKB">
        <authorList>
            <consortium name="EnsemblPlants"/>
        </authorList>
    </citation>
    <scope>IDENTIFICATION</scope>
</reference>
<evidence type="ECO:0000313" key="2">
    <source>
        <dbReference type="EnsemblPlants" id="PAC:32916567.CDS.1"/>
    </source>
</evidence>
<proteinExistence type="predicted"/>
<evidence type="ECO:0000313" key="3">
    <source>
        <dbReference type="Proteomes" id="UP000006727"/>
    </source>
</evidence>
<dbReference type="Proteomes" id="UP000006727">
    <property type="component" value="Chromosome 21"/>
</dbReference>
<protein>
    <submittedName>
        <fullName evidence="2">Uncharacterized protein</fullName>
    </submittedName>
</protein>
<name>A0A7I3Z1W8_PHYPA</name>
<feature type="region of interest" description="Disordered" evidence="1">
    <location>
        <begin position="78"/>
        <end position="98"/>
    </location>
</feature>
<reference evidence="2 3" key="2">
    <citation type="journal article" date="2018" name="Plant J.">
        <title>The Physcomitrella patens chromosome-scale assembly reveals moss genome structure and evolution.</title>
        <authorList>
            <person name="Lang D."/>
            <person name="Ullrich K.K."/>
            <person name="Murat F."/>
            <person name="Fuchs J."/>
            <person name="Jenkins J."/>
            <person name="Haas F.B."/>
            <person name="Piednoel M."/>
            <person name="Gundlach H."/>
            <person name="Van Bel M."/>
            <person name="Meyberg R."/>
            <person name="Vives C."/>
            <person name="Morata J."/>
            <person name="Symeonidi A."/>
            <person name="Hiss M."/>
            <person name="Muchero W."/>
            <person name="Kamisugi Y."/>
            <person name="Saleh O."/>
            <person name="Blanc G."/>
            <person name="Decker E.L."/>
            <person name="van Gessel N."/>
            <person name="Grimwood J."/>
            <person name="Hayes R.D."/>
            <person name="Graham S.W."/>
            <person name="Gunter L.E."/>
            <person name="McDaniel S.F."/>
            <person name="Hoernstein S.N.W."/>
            <person name="Larsson A."/>
            <person name="Li F.W."/>
            <person name="Perroud P.F."/>
            <person name="Phillips J."/>
            <person name="Ranjan P."/>
            <person name="Rokshar D.S."/>
            <person name="Rothfels C.J."/>
            <person name="Schneider L."/>
            <person name="Shu S."/>
            <person name="Stevenson D.W."/>
            <person name="Thummler F."/>
            <person name="Tillich M."/>
            <person name="Villarreal Aguilar J.C."/>
            <person name="Widiez T."/>
            <person name="Wong G.K."/>
            <person name="Wymore A."/>
            <person name="Zhang Y."/>
            <person name="Zimmer A.D."/>
            <person name="Quatrano R.S."/>
            <person name="Mayer K.F.X."/>
            <person name="Goodstein D."/>
            <person name="Casacuberta J.M."/>
            <person name="Vandepoele K."/>
            <person name="Reski R."/>
            <person name="Cuming A.C."/>
            <person name="Tuskan G.A."/>
            <person name="Maumus F."/>
            <person name="Salse J."/>
            <person name="Schmutz J."/>
            <person name="Rensing S.A."/>
        </authorList>
    </citation>
    <scope>NUCLEOTIDE SEQUENCE [LARGE SCALE GENOMIC DNA]</scope>
    <source>
        <strain evidence="2 3">cv. Gransden 2004</strain>
    </source>
</reference>
<dbReference type="EnsemblPlants" id="Pp3c21_6430V3.2">
    <property type="protein sequence ID" value="PAC:32916567.CDS.1"/>
    <property type="gene ID" value="Pp3c21_6430"/>
</dbReference>
<keyword evidence="3" id="KW-1185">Reference proteome</keyword>
<dbReference type="Gramene" id="Pp3c21_6430V3.2">
    <property type="protein sequence ID" value="PAC:32916567.CDS.1"/>
    <property type="gene ID" value="Pp3c21_6430"/>
</dbReference>
<accession>A0A7I3Z1W8</accession>
<organism evidence="2 3">
    <name type="scientific">Physcomitrium patens</name>
    <name type="common">Spreading-leaved earth moss</name>
    <name type="synonym">Physcomitrella patens</name>
    <dbReference type="NCBI Taxonomy" id="3218"/>
    <lineage>
        <taxon>Eukaryota</taxon>
        <taxon>Viridiplantae</taxon>
        <taxon>Streptophyta</taxon>
        <taxon>Embryophyta</taxon>
        <taxon>Bryophyta</taxon>
        <taxon>Bryophytina</taxon>
        <taxon>Bryopsida</taxon>
        <taxon>Funariidae</taxon>
        <taxon>Funariales</taxon>
        <taxon>Funariaceae</taxon>
        <taxon>Physcomitrium</taxon>
    </lineage>
</organism>
<reference evidence="2 3" key="1">
    <citation type="journal article" date="2008" name="Science">
        <title>The Physcomitrella genome reveals evolutionary insights into the conquest of land by plants.</title>
        <authorList>
            <person name="Rensing S."/>
            <person name="Lang D."/>
            <person name="Zimmer A."/>
            <person name="Terry A."/>
            <person name="Salamov A."/>
            <person name="Shapiro H."/>
            <person name="Nishiyama T."/>
            <person name="Perroud P.-F."/>
            <person name="Lindquist E."/>
            <person name="Kamisugi Y."/>
            <person name="Tanahashi T."/>
            <person name="Sakakibara K."/>
            <person name="Fujita T."/>
            <person name="Oishi K."/>
            <person name="Shin-I T."/>
            <person name="Kuroki Y."/>
            <person name="Toyoda A."/>
            <person name="Suzuki Y."/>
            <person name="Hashimoto A."/>
            <person name="Yamaguchi K."/>
            <person name="Sugano A."/>
            <person name="Kohara Y."/>
            <person name="Fujiyama A."/>
            <person name="Anterola A."/>
            <person name="Aoki S."/>
            <person name="Ashton N."/>
            <person name="Barbazuk W.B."/>
            <person name="Barker E."/>
            <person name="Bennetzen J."/>
            <person name="Bezanilla M."/>
            <person name="Blankenship R."/>
            <person name="Cho S.H."/>
            <person name="Dutcher S."/>
            <person name="Estelle M."/>
            <person name="Fawcett J.A."/>
            <person name="Gundlach H."/>
            <person name="Hanada K."/>
            <person name="Heyl A."/>
            <person name="Hicks K.A."/>
            <person name="Hugh J."/>
            <person name="Lohr M."/>
            <person name="Mayer K."/>
            <person name="Melkozernov A."/>
            <person name="Murata T."/>
            <person name="Nelson D."/>
            <person name="Pils B."/>
            <person name="Prigge M."/>
            <person name="Reiss B."/>
            <person name="Renner T."/>
            <person name="Rombauts S."/>
            <person name="Rushton P."/>
            <person name="Sanderfoot A."/>
            <person name="Schween G."/>
            <person name="Shiu S.-H."/>
            <person name="Stueber K."/>
            <person name="Theodoulou F.L."/>
            <person name="Tu H."/>
            <person name="Van de Peer Y."/>
            <person name="Verrier P.J."/>
            <person name="Waters E."/>
            <person name="Wood A."/>
            <person name="Yang L."/>
            <person name="Cove D."/>
            <person name="Cuming A."/>
            <person name="Hasebe M."/>
            <person name="Lucas S."/>
            <person name="Mishler D.B."/>
            <person name="Reski R."/>
            <person name="Grigoriev I."/>
            <person name="Quatrano R.S."/>
            <person name="Boore J.L."/>
        </authorList>
    </citation>
    <scope>NUCLEOTIDE SEQUENCE [LARGE SCALE GENOMIC DNA]</scope>
    <source>
        <strain evidence="2 3">cv. Gransden 2004</strain>
    </source>
</reference>
<dbReference type="AlphaFoldDB" id="A0A7I3Z1W8"/>